<dbReference type="RefSeq" id="WP_022938652.1">
    <property type="nucleotide sequence ID" value="NZ_BAABZA010000002.1"/>
</dbReference>
<reference evidence="9 10" key="1">
    <citation type="submission" date="2018-05" db="EMBL/GenBank/DDBJ databases">
        <title>Genomic Encyclopedia of Type Strains, Phase IV (KMG-IV): sequencing the most valuable type-strain genomes for metagenomic binning, comparative biology and taxonomic classification.</title>
        <authorList>
            <person name="Goeker M."/>
        </authorList>
    </citation>
    <scope>NUCLEOTIDE SEQUENCE [LARGE SCALE GENOMIC DNA]</scope>
    <source>
        <strain evidence="9 10">JC118</strain>
    </source>
</reference>
<proteinExistence type="predicted"/>
<dbReference type="Proteomes" id="UP000247612">
    <property type="component" value="Unassembled WGS sequence"/>
</dbReference>
<dbReference type="Gene3D" id="2.40.50.140">
    <property type="entry name" value="Nucleic acid-binding proteins"/>
    <property type="match status" value="1"/>
</dbReference>
<dbReference type="SMART" id="SM00357">
    <property type="entry name" value="CSP"/>
    <property type="match status" value="1"/>
</dbReference>
<name>A0A2V2FQI7_9FIRM</name>
<dbReference type="Pfam" id="PF00313">
    <property type="entry name" value="CSD"/>
    <property type="match status" value="1"/>
</dbReference>
<feature type="domain" description="CSD" evidence="7">
    <location>
        <begin position="1"/>
        <end position="64"/>
    </location>
</feature>
<dbReference type="PRINTS" id="PR00050">
    <property type="entry name" value="COLDSHOCK"/>
</dbReference>
<dbReference type="PROSITE" id="PS51857">
    <property type="entry name" value="CSD_2"/>
    <property type="match status" value="1"/>
</dbReference>
<dbReference type="PANTHER" id="PTHR46565">
    <property type="entry name" value="COLD SHOCK DOMAIN PROTEIN 2"/>
    <property type="match status" value="1"/>
</dbReference>
<dbReference type="SUPFAM" id="SSF50249">
    <property type="entry name" value="Nucleic acid-binding proteins"/>
    <property type="match status" value="1"/>
</dbReference>
<dbReference type="GeneID" id="94441286"/>
<dbReference type="InterPro" id="IPR012156">
    <property type="entry name" value="Cold_shock_CspA"/>
</dbReference>
<dbReference type="OrthoDB" id="9805039at2"/>
<evidence type="ECO:0000313" key="9">
    <source>
        <dbReference type="EMBL" id="PXX81079.1"/>
    </source>
</evidence>
<keyword evidence="6" id="KW-0804">Transcription</keyword>
<evidence type="ECO:0000256" key="3">
    <source>
        <dbReference type="ARBA" id="ARBA00023015"/>
    </source>
</evidence>
<comment type="caution">
    <text evidence="9">The sequence shown here is derived from an EMBL/GenBank/DDBJ whole genome shotgun (WGS) entry which is preliminary data.</text>
</comment>
<evidence type="ECO:0000259" key="7">
    <source>
        <dbReference type="PROSITE" id="PS51857"/>
    </source>
</evidence>
<dbReference type="AlphaFoldDB" id="A0A2V2FQI7"/>
<sequence length="65" mass="7558">MQGKVKWFNQEKGFGFIVGEDEKEYFVHYSQIRQEGFKTLEEGNAVEFEAASADKGLQARDVRRK</sequence>
<evidence type="ECO:0000313" key="8">
    <source>
        <dbReference type="EMBL" id="MDY5168936.1"/>
    </source>
</evidence>
<dbReference type="CDD" id="cd04458">
    <property type="entry name" value="CSP_CDS"/>
    <property type="match status" value="1"/>
</dbReference>
<accession>A0A2V2FQI7</accession>
<keyword evidence="5" id="KW-0010">Activator</keyword>
<keyword evidence="4" id="KW-0238">DNA-binding</keyword>
<gene>
    <name evidence="9" type="ORF">DES51_102198</name>
    <name evidence="8" type="ORF">MQE39_12530</name>
</gene>
<evidence type="ECO:0000256" key="5">
    <source>
        <dbReference type="ARBA" id="ARBA00023159"/>
    </source>
</evidence>
<dbReference type="InterPro" id="IPR002059">
    <property type="entry name" value="CSP_DNA-bd"/>
</dbReference>
<evidence type="ECO:0000313" key="10">
    <source>
        <dbReference type="Proteomes" id="UP000247612"/>
    </source>
</evidence>
<keyword evidence="3" id="KW-0805">Transcription regulation</keyword>
<dbReference type="InterPro" id="IPR011129">
    <property type="entry name" value="CSD"/>
</dbReference>
<dbReference type="GO" id="GO:0005737">
    <property type="term" value="C:cytoplasm"/>
    <property type="evidence" value="ECO:0007669"/>
    <property type="project" value="UniProtKB-SubCell"/>
</dbReference>
<evidence type="ECO:0000256" key="2">
    <source>
        <dbReference type="ARBA" id="ARBA00022490"/>
    </source>
</evidence>
<comment type="subcellular location">
    <subcellularLocation>
        <location evidence="1">Cytoplasm</location>
    </subcellularLocation>
</comment>
<evidence type="ECO:0000256" key="1">
    <source>
        <dbReference type="ARBA" id="ARBA00004496"/>
    </source>
</evidence>
<protein>
    <submittedName>
        <fullName evidence="8">Cold shock domain-containing protein</fullName>
    </submittedName>
    <submittedName>
        <fullName evidence="9">CspA family cold shock protein</fullName>
    </submittedName>
</protein>
<dbReference type="GO" id="GO:0003677">
    <property type="term" value="F:DNA binding"/>
    <property type="evidence" value="ECO:0007669"/>
    <property type="project" value="UniProtKB-KW"/>
</dbReference>
<reference evidence="8" key="2">
    <citation type="submission" date="2022-03" db="EMBL/GenBank/DDBJ databases">
        <title>First case of bacteraemia caused by Dielma fastidiosa in a patient hospitalised with diverticulitis.</title>
        <authorList>
            <person name="Forman-Ankjaer B."/>
            <person name="Hvid-Jensen F."/>
            <person name="Kobel C.M."/>
            <person name="Greve T."/>
        </authorList>
    </citation>
    <scope>NUCLEOTIDE SEQUENCE</scope>
    <source>
        <strain evidence="8">AUH_DF_2021</strain>
    </source>
</reference>
<dbReference type="Proteomes" id="UP001276902">
    <property type="component" value="Unassembled WGS sequence"/>
</dbReference>
<keyword evidence="10" id="KW-1185">Reference proteome</keyword>
<dbReference type="PANTHER" id="PTHR46565:SF20">
    <property type="entry name" value="COLD SHOCK DOMAIN-CONTAINING PROTEIN 4"/>
    <property type="match status" value="1"/>
</dbReference>
<dbReference type="EMBL" id="JALDAW010000022">
    <property type="protein sequence ID" value="MDY5168936.1"/>
    <property type="molecule type" value="Genomic_DNA"/>
</dbReference>
<organism evidence="9 10">
    <name type="scientific">Dielma fastidiosa</name>
    <dbReference type="NCBI Taxonomy" id="1034346"/>
    <lineage>
        <taxon>Bacteria</taxon>
        <taxon>Bacillati</taxon>
        <taxon>Bacillota</taxon>
        <taxon>Erysipelotrichia</taxon>
        <taxon>Erysipelotrichales</taxon>
        <taxon>Erysipelotrichaceae</taxon>
        <taxon>Dielma</taxon>
    </lineage>
</organism>
<evidence type="ECO:0000256" key="6">
    <source>
        <dbReference type="ARBA" id="ARBA00023163"/>
    </source>
</evidence>
<dbReference type="InterPro" id="IPR012340">
    <property type="entry name" value="NA-bd_OB-fold"/>
</dbReference>
<dbReference type="PIRSF" id="PIRSF002599">
    <property type="entry name" value="Cold_shock_A"/>
    <property type="match status" value="1"/>
</dbReference>
<dbReference type="STRING" id="1034346.GCA_000313565_02366"/>
<keyword evidence="2" id="KW-0963">Cytoplasm</keyword>
<evidence type="ECO:0000256" key="4">
    <source>
        <dbReference type="ARBA" id="ARBA00023125"/>
    </source>
</evidence>
<dbReference type="EMBL" id="QJKH01000002">
    <property type="protein sequence ID" value="PXX81079.1"/>
    <property type="molecule type" value="Genomic_DNA"/>
</dbReference>